<feature type="transmembrane region" description="Helical" evidence="6">
    <location>
        <begin position="483"/>
        <end position="502"/>
    </location>
</feature>
<evidence type="ECO:0000256" key="1">
    <source>
        <dbReference type="ARBA" id="ARBA00004141"/>
    </source>
</evidence>
<dbReference type="PANTHER" id="PTHR11654">
    <property type="entry name" value="OLIGOPEPTIDE TRANSPORTER-RELATED"/>
    <property type="match status" value="1"/>
</dbReference>
<evidence type="ECO:0000313" key="8">
    <source>
        <dbReference type="Proteomes" id="UP000663760"/>
    </source>
</evidence>
<accession>A0A7I8LIS4</accession>
<dbReference type="Proteomes" id="UP000663760">
    <property type="component" value="Chromosome 16"/>
</dbReference>
<keyword evidence="5 6" id="KW-0472">Membrane</keyword>
<gene>
    <name evidence="7" type="ORF">SI8410_16020420</name>
</gene>
<feature type="transmembrane region" description="Helical" evidence="6">
    <location>
        <begin position="319"/>
        <end position="341"/>
    </location>
</feature>
<keyword evidence="3 6" id="KW-0812">Transmembrane</keyword>
<dbReference type="GO" id="GO:0016020">
    <property type="term" value="C:membrane"/>
    <property type="evidence" value="ECO:0007669"/>
    <property type="project" value="UniProtKB-SubCell"/>
</dbReference>
<evidence type="ECO:0000313" key="7">
    <source>
        <dbReference type="EMBL" id="CAA7409742.1"/>
    </source>
</evidence>
<proteinExistence type="inferred from homology"/>
<evidence type="ECO:0000256" key="4">
    <source>
        <dbReference type="ARBA" id="ARBA00022989"/>
    </source>
</evidence>
<feature type="transmembrane region" description="Helical" evidence="6">
    <location>
        <begin position="402"/>
        <end position="424"/>
    </location>
</feature>
<dbReference type="Gene3D" id="1.20.1250.20">
    <property type="entry name" value="MFS general substrate transporter like domains"/>
    <property type="match status" value="1"/>
</dbReference>
<feature type="transmembrane region" description="Helical" evidence="6">
    <location>
        <begin position="361"/>
        <end position="382"/>
    </location>
</feature>
<feature type="transmembrane region" description="Helical" evidence="6">
    <location>
        <begin position="85"/>
        <end position="105"/>
    </location>
</feature>
<evidence type="ECO:0000256" key="2">
    <source>
        <dbReference type="ARBA" id="ARBA00005982"/>
    </source>
</evidence>
<dbReference type="OrthoDB" id="8904098at2759"/>
<dbReference type="SUPFAM" id="SSF103473">
    <property type="entry name" value="MFS general substrate transporter"/>
    <property type="match status" value="1"/>
</dbReference>
<sequence length="510" mass="56266">MAAEGRKKHAVRLNRSCILIIVVASVERFAYKGVASNMVTYLTDVVHLGTSEAAKTVNNWCGVTSMLPLLGAFLADSYWDRHSTILGSSFLYVTGLAALTAWAVLHSHMPSSSLFFPLYLISIGQGGYNPSLQAFGADQLEKEKSPPEEEEKSLFFQWWYFGICSGSLLGNSLMSYVQDTYGWELGFAIPAAVMLLSVAVFAAGARFCVRRDVADGSSRPIDDIFRGLKQALTKKLATREVKLPAREDDDVELEWAASSPTPEKKAGAGEHPTPWAGEVILRLLPIWAMLLMFAVIFQLPSTFFTRQGSAMERNIGPRFLIPPATLQSSITVSIILLMPLYDKLIIPCFRFLTRREEGINVMERIGVGMLLSILAMTVAALVEGRRIRAAAASDRLCIFWLLPQYVLLGISDVFTVVGMQEFFYASVPSGMRTIGIGLYLSVFGVGSFLSSALIWAIEEVTSAGGTTPGWFSDDIKDAHLDRFYWFLSLLSTASFLLFVILCKTRRDTTT</sequence>
<dbReference type="Pfam" id="PF00854">
    <property type="entry name" value="PTR2"/>
    <property type="match status" value="1"/>
</dbReference>
<protein>
    <submittedName>
        <fullName evidence="7">Uncharacterized protein</fullName>
    </submittedName>
</protein>
<feature type="transmembrane region" description="Helical" evidence="6">
    <location>
        <begin position="436"/>
        <end position="457"/>
    </location>
</feature>
<reference evidence="7" key="1">
    <citation type="submission" date="2020-02" db="EMBL/GenBank/DDBJ databases">
        <authorList>
            <person name="Scholz U."/>
            <person name="Mascher M."/>
            <person name="Fiebig A."/>
        </authorList>
    </citation>
    <scope>NUCLEOTIDE SEQUENCE</scope>
</reference>
<comment type="similarity">
    <text evidence="2">Belongs to the major facilitator superfamily. Proton-dependent oligopeptide transporter (POT/PTR) (TC 2.A.17) family.</text>
</comment>
<feature type="transmembrane region" description="Helical" evidence="6">
    <location>
        <begin position="158"/>
        <end position="177"/>
    </location>
</feature>
<dbReference type="AlphaFoldDB" id="A0A7I8LIS4"/>
<evidence type="ECO:0000256" key="3">
    <source>
        <dbReference type="ARBA" id="ARBA00022692"/>
    </source>
</evidence>
<evidence type="ECO:0000256" key="5">
    <source>
        <dbReference type="ARBA" id="ARBA00023136"/>
    </source>
</evidence>
<dbReference type="EMBL" id="LR746279">
    <property type="protein sequence ID" value="CAA7409742.1"/>
    <property type="molecule type" value="Genomic_DNA"/>
</dbReference>
<dbReference type="GO" id="GO:0022857">
    <property type="term" value="F:transmembrane transporter activity"/>
    <property type="evidence" value="ECO:0007669"/>
    <property type="project" value="InterPro"/>
</dbReference>
<comment type="subcellular location">
    <subcellularLocation>
        <location evidence="1">Membrane</location>
        <topology evidence="1">Multi-pass membrane protein</topology>
    </subcellularLocation>
</comment>
<keyword evidence="8" id="KW-1185">Reference proteome</keyword>
<organism evidence="7 8">
    <name type="scientific">Spirodela intermedia</name>
    <name type="common">Intermediate duckweed</name>
    <dbReference type="NCBI Taxonomy" id="51605"/>
    <lineage>
        <taxon>Eukaryota</taxon>
        <taxon>Viridiplantae</taxon>
        <taxon>Streptophyta</taxon>
        <taxon>Embryophyta</taxon>
        <taxon>Tracheophyta</taxon>
        <taxon>Spermatophyta</taxon>
        <taxon>Magnoliopsida</taxon>
        <taxon>Liliopsida</taxon>
        <taxon>Araceae</taxon>
        <taxon>Lemnoideae</taxon>
        <taxon>Spirodela</taxon>
    </lineage>
</organism>
<name>A0A7I8LIS4_SPIIN</name>
<evidence type="ECO:0000256" key="6">
    <source>
        <dbReference type="SAM" id="Phobius"/>
    </source>
</evidence>
<dbReference type="InterPro" id="IPR036259">
    <property type="entry name" value="MFS_trans_sf"/>
</dbReference>
<keyword evidence="4 6" id="KW-1133">Transmembrane helix</keyword>
<dbReference type="InterPro" id="IPR000109">
    <property type="entry name" value="POT_fam"/>
</dbReference>
<feature type="transmembrane region" description="Helical" evidence="6">
    <location>
        <begin position="189"/>
        <end position="209"/>
    </location>
</feature>
<feature type="transmembrane region" description="Helical" evidence="6">
    <location>
        <begin position="279"/>
        <end position="299"/>
    </location>
</feature>